<dbReference type="STRING" id="311403.Arad_3801"/>
<dbReference type="EMBL" id="CP000628">
    <property type="protein sequence ID" value="ACM27666.1"/>
    <property type="molecule type" value="Genomic_DNA"/>
</dbReference>
<sequence length="218" mass="24442">MLVRHSDRAGYPLLTCKTAVIIGNGKLHHDLSRIVDDADFVMRFNAPNLSGGMSGTRTDMLMLAASSKAMQRRLVDPAFLESAAFKAVKEVVLVYHPGIIRKYHPRPNILSRMKGRRADWTMQAIELIGSAGKEIRIMPPQFYLDGCAALGVSGPRMREVFPSTGFLGICHVLSKFPAGEWDVKLCGFSWEGWKRHAWQDERRWVEDQIASGRISMLA</sequence>
<evidence type="ECO:0000256" key="3">
    <source>
        <dbReference type="ARBA" id="ARBA00022676"/>
    </source>
</evidence>
<name>B9JA51_RHIR8</name>
<dbReference type="AlphaFoldDB" id="B9JA51"/>
<dbReference type="Pfam" id="PF00777">
    <property type="entry name" value="Glyco_transf_29"/>
    <property type="match status" value="1"/>
</dbReference>
<reference evidence="9 10" key="1">
    <citation type="journal article" date="2009" name="J. Bacteriol.">
        <title>Genome sequences of three Agrobacterium biovars help elucidate the evolution of multichromosome genomes in bacteria.</title>
        <authorList>
            <person name="Slater S.C."/>
            <person name="Goldman B.S."/>
            <person name="Goodner B."/>
            <person name="Setubal J.C."/>
            <person name="Farrand S.K."/>
            <person name="Nester E.W."/>
            <person name="Burr T.J."/>
            <person name="Banta L."/>
            <person name="Dickerman A.W."/>
            <person name="Paulsen I."/>
            <person name="Otten L."/>
            <person name="Suen G."/>
            <person name="Welch R."/>
            <person name="Almeida N.F."/>
            <person name="Arnold F."/>
            <person name="Burton O.T."/>
            <person name="Du Z."/>
            <person name="Ewing A."/>
            <person name="Godsy E."/>
            <person name="Heisel S."/>
            <person name="Houmiel K.L."/>
            <person name="Jhaveri J."/>
            <person name="Lu J."/>
            <person name="Miller N.M."/>
            <person name="Norton S."/>
            <person name="Chen Q."/>
            <person name="Phoolcharoen W."/>
            <person name="Ohlin V."/>
            <person name="Ondrusek D."/>
            <person name="Pride N."/>
            <person name="Stricklin S.L."/>
            <person name="Sun J."/>
            <person name="Wheeler C."/>
            <person name="Wilson L."/>
            <person name="Zhu H."/>
            <person name="Wood D.W."/>
        </authorList>
    </citation>
    <scope>NUCLEOTIDE SEQUENCE [LARGE SCALE GENOMIC DNA]</scope>
    <source>
        <strain evidence="10">K84 / ATCC BAA-868</strain>
    </source>
</reference>
<keyword evidence="4" id="KW-0808">Transferase</keyword>
<dbReference type="InterPro" id="IPR001675">
    <property type="entry name" value="Glyco_trans_29"/>
</dbReference>
<evidence type="ECO:0000313" key="9">
    <source>
        <dbReference type="EMBL" id="ACM27666.1"/>
    </source>
</evidence>
<evidence type="ECO:0000313" key="10">
    <source>
        <dbReference type="Proteomes" id="UP000001600"/>
    </source>
</evidence>
<dbReference type="eggNOG" id="COG1442">
    <property type="taxonomic scope" value="Bacteria"/>
</dbReference>
<comment type="subcellular location">
    <subcellularLocation>
        <location evidence="2">Endomembrane system</location>
    </subcellularLocation>
    <subcellularLocation>
        <location evidence="1">Membrane</location>
        <topology evidence="1">Single-pass membrane protein</topology>
    </subcellularLocation>
</comment>
<dbReference type="InterPro" id="IPR038578">
    <property type="entry name" value="GT29-like_sf"/>
</dbReference>
<evidence type="ECO:0000256" key="5">
    <source>
        <dbReference type="ARBA" id="ARBA00022692"/>
    </source>
</evidence>
<keyword evidence="3" id="KW-0328">Glycosyltransferase</keyword>
<keyword evidence="5" id="KW-0812">Transmembrane</keyword>
<gene>
    <name evidence="9" type="ordered locus">Arad_3801</name>
</gene>
<evidence type="ECO:0000256" key="2">
    <source>
        <dbReference type="ARBA" id="ARBA00004308"/>
    </source>
</evidence>
<proteinExistence type="predicted"/>
<dbReference type="HOGENOM" id="CLU_115854_0_0_5"/>
<evidence type="ECO:0000256" key="7">
    <source>
        <dbReference type="ARBA" id="ARBA00023136"/>
    </source>
</evidence>
<protein>
    <submittedName>
        <fullName evidence="9">Urease-associated protein</fullName>
    </submittedName>
</protein>
<keyword evidence="8" id="KW-0325">Glycoprotein</keyword>
<evidence type="ECO:0000256" key="6">
    <source>
        <dbReference type="ARBA" id="ARBA00022989"/>
    </source>
</evidence>
<dbReference type="Proteomes" id="UP000001600">
    <property type="component" value="Chromosome 1"/>
</dbReference>
<keyword evidence="6" id="KW-1133">Transmembrane helix</keyword>
<evidence type="ECO:0000256" key="8">
    <source>
        <dbReference type="ARBA" id="ARBA00023180"/>
    </source>
</evidence>
<dbReference type="GO" id="GO:0012505">
    <property type="term" value="C:endomembrane system"/>
    <property type="evidence" value="ECO:0007669"/>
    <property type="project" value="UniProtKB-SubCell"/>
</dbReference>
<dbReference type="Gene3D" id="3.90.1480.20">
    <property type="entry name" value="Glycosyl transferase family 29"/>
    <property type="match status" value="1"/>
</dbReference>
<accession>B9JA51</accession>
<dbReference type="GO" id="GO:0008373">
    <property type="term" value="F:sialyltransferase activity"/>
    <property type="evidence" value="ECO:0007669"/>
    <property type="project" value="InterPro"/>
</dbReference>
<keyword evidence="7" id="KW-0472">Membrane</keyword>
<evidence type="ECO:0000256" key="4">
    <source>
        <dbReference type="ARBA" id="ARBA00022679"/>
    </source>
</evidence>
<evidence type="ECO:0000256" key="1">
    <source>
        <dbReference type="ARBA" id="ARBA00004167"/>
    </source>
</evidence>
<organism evidence="9 10">
    <name type="scientific">Rhizobium rhizogenes (strain K84 / ATCC BAA-868)</name>
    <name type="common">Agrobacterium radiobacter</name>
    <dbReference type="NCBI Taxonomy" id="311403"/>
    <lineage>
        <taxon>Bacteria</taxon>
        <taxon>Pseudomonadati</taxon>
        <taxon>Pseudomonadota</taxon>
        <taxon>Alphaproteobacteria</taxon>
        <taxon>Hyphomicrobiales</taxon>
        <taxon>Rhizobiaceae</taxon>
        <taxon>Rhizobium/Agrobacterium group</taxon>
        <taxon>Rhizobium</taxon>
    </lineage>
</organism>
<dbReference type="GO" id="GO:0016020">
    <property type="term" value="C:membrane"/>
    <property type="evidence" value="ECO:0007669"/>
    <property type="project" value="UniProtKB-SubCell"/>
</dbReference>
<dbReference type="KEGG" id="ara:Arad_3801"/>